<evidence type="ECO:0000313" key="6">
    <source>
        <dbReference type="Proteomes" id="UP000076244"/>
    </source>
</evidence>
<dbReference type="RefSeq" id="WP_056985974.1">
    <property type="nucleotide sequence ID" value="NZ_BAAAXI010000188.1"/>
</dbReference>
<dbReference type="GeneID" id="57276487"/>
<dbReference type="AlphaFoldDB" id="A0AAC9FJ99"/>
<keyword evidence="6" id="KW-1185">Reference proteome</keyword>
<dbReference type="PROSITE" id="PS50977">
    <property type="entry name" value="HTH_TETR_2"/>
    <property type="match status" value="1"/>
</dbReference>
<evidence type="ECO:0000259" key="3">
    <source>
        <dbReference type="PROSITE" id="PS50977"/>
    </source>
</evidence>
<name>A0AAC9FJ99_9LACO</name>
<dbReference type="InterPro" id="IPR001647">
    <property type="entry name" value="HTH_TetR"/>
</dbReference>
<evidence type="ECO:0000313" key="5">
    <source>
        <dbReference type="EMBL" id="AMV66951.1"/>
    </source>
</evidence>
<dbReference type="PRINTS" id="PR00455">
    <property type="entry name" value="HTHTETR"/>
</dbReference>
<evidence type="ECO:0000256" key="2">
    <source>
        <dbReference type="PROSITE-ProRule" id="PRU00335"/>
    </source>
</evidence>
<dbReference type="Proteomes" id="UP000076244">
    <property type="component" value="Chromosome"/>
</dbReference>
<dbReference type="EMBL" id="CP012275">
    <property type="protein sequence ID" value="AMV63157.1"/>
    <property type="molecule type" value="Genomic_DNA"/>
</dbReference>
<dbReference type="GO" id="GO:0003677">
    <property type="term" value="F:DNA binding"/>
    <property type="evidence" value="ECO:0007669"/>
    <property type="project" value="UniProtKB-UniRule"/>
</dbReference>
<feature type="DNA-binding region" description="H-T-H motif" evidence="2">
    <location>
        <begin position="25"/>
        <end position="44"/>
    </location>
</feature>
<dbReference type="SUPFAM" id="SSF46689">
    <property type="entry name" value="Homeodomain-like"/>
    <property type="match status" value="1"/>
</dbReference>
<accession>A0AAC9FJ99</accession>
<dbReference type="PANTHER" id="PTHR43479">
    <property type="entry name" value="ACREF/ENVCD OPERON REPRESSOR-RELATED"/>
    <property type="match status" value="1"/>
</dbReference>
<organism evidence="4 7">
    <name type="scientific">Pediococcus damnosus</name>
    <dbReference type="NCBI Taxonomy" id="51663"/>
    <lineage>
        <taxon>Bacteria</taxon>
        <taxon>Bacillati</taxon>
        <taxon>Bacillota</taxon>
        <taxon>Bacilli</taxon>
        <taxon>Lactobacillales</taxon>
        <taxon>Lactobacillaceae</taxon>
        <taxon>Pediococcus</taxon>
    </lineage>
</organism>
<keyword evidence="1 2" id="KW-0238">DNA-binding</keyword>
<evidence type="ECO:0000313" key="4">
    <source>
        <dbReference type="EMBL" id="AMV63157.1"/>
    </source>
</evidence>
<sequence>MQEKQQKIFNAAQKTFNELGFKKTSIAAITKRAEVAVGTFYRFYNSKEEIFVQVYVEENKRVKQAVLATSDLSENPRTLLPKVMSQLRNQANNNLILRAWYTNPKLKQLIKNKTSVEENFMYYTVLQLIKQWKDHDLIQPGMTVSRVQQLFGALIVVDSHHDELPAGDYEQLVADLIQGILDRILK</sequence>
<feature type="domain" description="HTH tetR-type" evidence="3">
    <location>
        <begin position="2"/>
        <end position="62"/>
    </location>
</feature>
<protein>
    <submittedName>
        <fullName evidence="4">Transcriptional regulator, TetR family</fullName>
    </submittedName>
</protein>
<gene>
    <name evidence="4" type="ORF">ADU70_1685</name>
    <name evidence="5" type="ORF">ADU72_1012</name>
</gene>
<dbReference type="EMBL" id="CP012288">
    <property type="protein sequence ID" value="AMV66951.1"/>
    <property type="molecule type" value="Genomic_DNA"/>
</dbReference>
<reference evidence="6 7" key="1">
    <citation type="journal article" date="2016" name="PLoS ONE">
        <title>The Identification of Novel Diagnostic Marker Genes for the Detection of Beer Spoiling Pediococcus damnosus Strains Using the BlAst Diagnostic Gene findEr.</title>
        <authorList>
            <person name="Behr J."/>
            <person name="Geissler A.J."/>
            <person name="Schmid J."/>
            <person name="Zehe A."/>
            <person name="Vogel R.F."/>
        </authorList>
    </citation>
    <scope>NUCLEOTIDE SEQUENCE [LARGE SCALE GENOMIC DNA]</scope>
    <source>
        <strain evidence="4 7">TMW 2.1533</strain>
        <strain evidence="5 6">TMW 2.1535</strain>
    </source>
</reference>
<dbReference type="KEGG" id="pdm:ADU72_1012"/>
<dbReference type="Proteomes" id="UP000076405">
    <property type="component" value="Chromosome"/>
</dbReference>
<proteinExistence type="predicted"/>
<dbReference type="InterPro" id="IPR009057">
    <property type="entry name" value="Homeodomain-like_sf"/>
</dbReference>
<dbReference type="Pfam" id="PF00440">
    <property type="entry name" value="TetR_N"/>
    <property type="match status" value="1"/>
</dbReference>
<evidence type="ECO:0000313" key="7">
    <source>
        <dbReference type="Proteomes" id="UP000076405"/>
    </source>
</evidence>
<dbReference type="InterPro" id="IPR050624">
    <property type="entry name" value="HTH-type_Tx_Regulator"/>
</dbReference>
<dbReference type="Gene3D" id="1.10.357.10">
    <property type="entry name" value="Tetracycline Repressor, domain 2"/>
    <property type="match status" value="1"/>
</dbReference>
<dbReference type="PANTHER" id="PTHR43479:SF11">
    <property type="entry name" value="ACREF_ENVCD OPERON REPRESSOR-RELATED"/>
    <property type="match status" value="1"/>
</dbReference>
<evidence type="ECO:0000256" key="1">
    <source>
        <dbReference type="ARBA" id="ARBA00023125"/>
    </source>
</evidence>